<feature type="compositionally biased region" description="Low complexity" evidence="4">
    <location>
        <begin position="172"/>
        <end position="186"/>
    </location>
</feature>
<reference evidence="6" key="1">
    <citation type="submission" date="2020-01" db="EMBL/GenBank/DDBJ databases">
        <title>Development of genomics and gene disruption for Polysphondylium violaceum indicates a role for the polyketide synthase stlB in stalk morphogenesis.</title>
        <authorList>
            <person name="Narita B."/>
            <person name="Kawabe Y."/>
            <person name="Kin K."/>
            <person name="Saito T."/>
            <person name="Gibbs R."/>
            <person name="Kuspa A."/>
            <person name="Muzny D."/>
            <person name="Queller D."/>
            <person name="Richards S."/>
            <person name="Strassman J."/>
            <person name="Sucgang R."/>
            <person name="Worley K."/>
            <person name="Schaap P."/>
        </authorList>
    </citation>
    <scope>NUCLEOTIDE SEQUENCE</scope>
    <source>
        <strain evidence="6">QSvi11</strain>
    </source>
</reference>
<dbReference type="AlphaFoldDB" id="A0A8J4UQ47"/>
<evidence type="ECO:0000313" key="7">
    <source>
        <dbReference type="Proteomes" id="UP000695562"/>
    </source>
</evidence>
<evidence type="ECO:0000256" key="2">
    <source>
        <dbReference type="ARBA" id="ARBA00023315"/>
    </source>
</evidence>
<evidence type="ECO:0000259" key="5">
    <source>
        <dbReference type="PROSITE" id="PS51186"/>
    </source>
</evidence>
<dbReference type="SUPFAM" id="SSF55729">
    <property type="entry name" value="Acyl-CoA N-acyltransferases (Nat)"/>
    <property type="match status" value="1"/>
</dbReference>
<dbReference type="GO" id="GO:0031415">
    <property type="term" value="C:NatA complex"/>
    <property type="evidence" value="ECO:0007669"/>
    <property type="project" value="InterPro"/>
</dbReference>
<keyword evidence="1" id="KW-0808">Transferase</keyword>
<gene>
    <name evidence="6" type="ORF">CYY_008513</name>
</gene>
<protein>
    <recommendedName>
        <fullName evidence="5">N-acetyltransferase domain-containing protein</fullName>
    </recommendedName>
</protein>
<evidence type="ECO:0000256" key="1">
    <source>
        <dbReference type="ARBA" id="ARBA00022679"/>
    </source>
</evidence>
<dbReference type="Proteomes" id="UP000695562">
    <property type="component" value="Unassembled WGS sequence"/>
</dbReference>
<feature type="domain" description="N-acetyltransferase" evidence="5">
    <location>
        <begin position="2"/>
        <end position="151"/>
    </location>
</feature>
<dbReference type="PANTHER" id="PTHR23091">
    <property type="entry name" value="N-TERMINAL ACETYLTRANSFERASE"/>
    <property type="match status" value="1"/>
</dbReference>
<dbReference type="InterPro" id="IPR045047">
    <property type="entry name" value="Ard1-like"/>
</dbReference>
<proteinExistence type="inferred from homology"/>
<dbReference type="GO" id="GO:1990190">
    <property type="term" value="F:protein-N-terminal-glutamate acetyltransferase activity"/>
    <property type="evidence" value="ECO:0007669"/>
    <property type="project" value="TreeGrafter"/>
</dbReference>
<dbReference type="InterPro" id="IPR000182">
    <property type="entry name" value="GNAT_dom"/>
</dbReference>
<keyword evidence="7" id="KW-1185">Reference proteome</keyword>
<dbReference type="GO" id="GO:1990189">
    <property type="term" value="F:protein N-terminal-serine acetyltransferase activity"/>
    <property type="evidence" value="ECO:0007669"/>
    <property type="project" value="TreeGrafter"/>
</dbReference>
<dbReference type="PANTHER" id="PTHR23091:SF4">
    <property type="entry name" value="N-TERMINAL AMINO-ACID N(ALPHA)-ACETYLTRANSFERASE NATA"/>
    <property type="match status" value="1"/>
</dbReference>
<accession>A0A8J4UQ47</accession>
<dbReference type="PROSITE" id="PS51186">
    <property type="entry name" value="GNAT"/>
    <property type="match status" value="1"/>
</dbReference>
<evidence type="ECO:0000256" key="4">
    <source>
        <dbReference type="SAM" id="MobiDB-lite"/>
    </source>
</evidence>
<comment type="caution">
    <text evidence="6">The sequence shown here is derived from an EMBL/GenBank/DDBJ whole genome shotgun (WGS) entry which is preliminary data.</text>
</comment>
<dbReference type="FunFam" id="3.40.630.30:FF:000037">
    <property type="entry name" value="N-alpha-acetyltransferase daf-31-like"/>
    <property type="match status" value="1"/>
</dbReference>
<name>A0A8J4UQ47_9MYCE</name>
<organism evidence="6 7">
    <name type="scientific">Polysphondylium violaceum</name>
    <dbReference type="NCBI Taxonomy" id="133409"/>
    <lineage>
        <taxon>Eukaryota</taxon>
        <taxon>Amoebozoa</taxon>
        <taxon>Evosea</taxon>
        <taxon>Eumycetozoa</taxon>
        <taxon>Dictyostelia</taxon>
        <taxon>Dictyosteliales</taxon>
        <taxon>Dictyosteliaceae</taxon>
        <taxon>Polysphondylium</taxon>
    </lineage>
</organism>
<sequence>MVSIRPCQIDDLMSMQNANLTCLPENYQMKYYLYHFLTWPQLSFVAEDDKENVVGYVLAKIDENDVKRGHITSLAVLRSHRKLGIATKLMKQAETALLEVFDADCVSLHVRKSNRAAFSLYHEILKFKIEEIEKEYYGDKEDAYSMILHLKPEKSKKDNKKEDPKKEQTPASSTSKTQTSNTTSTTKGNGPQQPTKAGAKGKKGKK</sequence>
<dbReference type="EMBL" id="AJWJ01000531">
    <property type="protein sequence ID" value="KAF2070171.1"/>
    <property type="molecule type" value="Genomic_DNA"/>
</dbReference>
<dbReference type="Gene3D" id="3.40.630.30">
    <property type="match status" value="1"/>
</dbReference>
<dbReference type="CDD" id="cd04301">
    <property type="entry name" value="NAT_SF"/>
    <property type="match status" value="1"/>
</dbReference>
<dbReference type="OrthoDB" id="25586at2759"/>
<feature type="region of interest" description="Disordered" evidence="4">
    <location>
        <begin position="151"/>
        <end position="206"/>
    </location>
</feature>
<keyword evidence="2" id="KW-0012">Acyltransferase</keyword>
<feature type="compositionally biased region" description="Basic and acidic residues" evidence="4">
    <location>
        <begin position="151"/>
        <end position="168"/>
    </location>
</feature>
<dbReference type="InterPro" id="IPR016181">
    <property type="entry name" value="Acyl_CoA_acyltransferase"/>
</dbReference>
<evidence type="ECO:0000256" key="3">
    <source>
        <dbReference type="ARBA" id="ARBA00025786"/>
    </source>
</evidence>
<evidence type="ECO:0000313" key="6">
    <source>
        <dbReference type="EMBL" id="KAF2070171.1"/>
    </source>
</evidence>
<comment type="similarity">
    <text evidence="3">Belongs to the acetyltransferase family. ARD1 subfamily.</text>
</comment>
<dbReference type="Pfam" id="PF00583">
    <property type="entry name" value="Acetyltransf_1"/>
    <property type="match status" value="1"/>
</dbReference>